<organism evidence="2">
    <name type="scientific">Thiolapillus brandeum</name>
    <dbReference type="NCBI Taxonomy" id="1076588"/>
    <lineage>
        <taxon>Bacteria</taxon>
        <taxon>Pseudomonadati</taxon>
        <taxon>Pseudomonadota</taxon>
        <taxon>Gammaproteobacteria</taxon>
        <taxon>Chromatiales</taxon>
        <taxon>Sedimenticolaceae</taxon>
        <taxon>Thiolapillus</taxon>
    </lineage>
</organism>
<comment type="caution">
    <text evidence="2">The sequence shown here is derived from an EMBL/GenBank/DDBJ whole genome shotgun (WGS) entry which is preliminary data.</text>
</comment>
<evidence type="ECO:0000256" key="1">
    <source>
        <dbReference type="SAM" id="SignalP"/>
    </source>
</evidence>
<dbReference type="EMBL" id="DROM01000074">
    <property type="protein sequence ID" value="HHH12823.1"/>
    <property type="molecule type" value="Genomic_DNA"/>
</dbReference>
<reference evidence="2" key="1">
    <citation type="journal article" date="2020" name="mSystems">
        <title>Genome- and Community-Level Interaction Insights into Carbon Utilization and Element Cycling Functions of Hydrothermarchaeota in Hydrothermal Sediment.</title>
        <authorList>
            <person name="Zhou Z."/>
            <person name="Liu Y."/>
            <person name="Xu W."/>
            <person name="Pan J."/>
            <person name="Luo Z.H."/>
            <person name="Li M."/>
        </authorList>
    </citation>
    <scope>NUCLEOTIDE SEQUENCE [LARGE SCALE GENOMIC DNA]</scope>
    <source>
        <strain evidence="2">HyVt-535</strain>
    </source>
</reference>
<sequence>MNHRLLARLALSLLLLPALAAAGEDGRYQAVVLHSAGTSSGTGSISPKVFILDTRDGHMWTWEQNARVQRKKGGLSFGNILTYQGRLHPGSRAGEVISEGK</sequence>
<accession>A0A7C5N292</accession>
<evidence type="ECO:0000313" key="2">
    <source>
        <dbReference type="EMBL" id="HHH12823.1"/>
    </source>
</evidence>
<dbReference type="AlphaFoldDB" id="A0A7C5N292"/>
<keyword evidence="1" id="KW-0732">Signal</keyword>
<proteinExistence type="predicted"/>
<dbReference type="Proteomes" id="UP000886100">
    <property type="component" value="Unassembled WGS sequence"/>
</dbReference>
<name>A0A7C5N292_9GAMM</name>
<feature type="signal peptide" evidence="1">
    <location>
        <begin position="1"/>
        <end position="20"/>
    </location>
</feature>
<gene>
    <name evidence="2" type="ORF">ENJ98_01160</name>
</gene>
<feature type="chain" id="PRO_5028137495" evidence="1">
    <location>
        <begin position="21"/>
        <end position="101"/>
    </location>
</feature>
<protein>
    <submittedName>
        <fullName evidence="2">Uncharacterized protein</fullName>
    </submittedName>
</protein>